<organism evidence="2 3">
    <name type="scientific">Hymenobacter wooponensis</name>
    <dbReference type="NCBI Taxonomy" id="1525360"/>
    <lineage>
        <taxon>Bacteria</taxon>
        <taxon>Pseudomonadati</taxon>
        <taxon>Bacteroidota</taxon>
        <taxon>Cytophagia</taxon>
        <taxon>Cytophagales</taxon>
        <taxon>Hymenobacteraceae</taxon>
        <taxon>Hymenobacter</taxon>
    </lineage>
</organism>
<feature type="region of interest" description="Disordered" evidence="1">
    <location>
        <begin position="1"/>
        <end position="28"/>
    </location>
</feature>
<reference evidence="2 3" key="1">
    <citation type="submission" date="2019-04" db="EMBL/GenBank/DDBJ databases">
        <authorList>
            <person name="Feng G."/>
            <person name="Zhang J."/>
            <person name="Zhu H."/>
        </authorList>
    </citation>
    <scope>NUCLEOTIDE SEQUENCE [LARGE SCALE GENOMIC DNA]</scope>
    <source>
        <strain evidence="2 3">JCM 19491</strain>
    </source>
</reference>
<dbReference type="Proteomes" id="UP000298284">
    <property type="component" value="Unassembled WGS sequence"/>
</dbReference>
<dbReference type="AlphaFoldDB" id="A0A4Z0MT30"/>
<gene>
    <name evidence="2" type="ORF">EU557_03405</name>
</gene>
<keyword evidence="3" id="KW-1185">Reference proteome</keyword>
<dbReference type="RefSeq" id="WP_135528997.1">
    <property type="nucleotide sequence ID" value="NZ_SRKZ01000001.1"/>
</dbReference>
<accession>A0A4Z0MT30</accession>
<dbReference type="EMBL" id="SRKZ01000001">
    <property type="protein sequence ID" value="TGD82841.1"/>
    <property type="molecule type" value="Genomic_DNA"/>
</dbReference>
<evidence type="ECO:0000313" key="3">
    <source>
        <dbReference type="Proteomes" id="UP000298284"/>
    </source>
</evidence>
<proteinExistence type="predicted"/>
<name>A0A4Z0MT30_9BACT</name>
<sequence length="100" mass="10948">MPAEVTHFEVATTSNAPAQMWPTPAGATEPDTYCEDEADRLQATVVRTAPVHRCLRKAVATALTTAYVALGQDWRKEAEVHYPELFIEVPGEASPLAIIR</sequence>
<evidence type="ECO:0000313" key="2">
    <source>
        <dbReference type="EMBL" id="TGD82841.1"/>
    </source>
</evidence>
<comment type="caution">
    <text evidence="2">The sequence shown here is derived from an EMBL/GenBank/DDBJ whole genome shotgun (WGS) entry which is preliminary data.</text>
</comment>
<protein>
    <submittedName>
        <fullName evidence="2">Uncharacterized protein</fullName>
    </submittedName>
</protein>
<evidence type="ECO:0000256" key="1">
    <source>
        <dbReference type="SAM" id="MobiDB-lite"/>
    </source>
</evidence>